<dbReference type="PROSITE" id="PS01124">
    <property type="entry name" value="HTH_ARAC_FAMILY_2"/>
    <property type="match status" value="1"/>
</dbReference>
<evidence type="ECO:0000256" key="1">
    <source>
        <dbReference type="ARBA" id="ARBA00023015"/>
    </source>
</evidence>
<dbReference type="Pfam" id="PF12833">
    <property type="entry name" value="HTH_18"/>
    <property type="match status" value="1"/>
</dbReference>
<evidence type="ECO:0000313" key="5">
    <source>
        <dbReference type="EMBL" id="KGM35251.1"/>
    </source>
</evidence>
<dbReference type="InterPro" id="IPR018060">
    <property type="entry name" value="HTH_AraC"/>
</dbReference>
<dbReference type="GO" id="GO:0003700">
    <property type="term" value="F:DNA-binding transcription factor activity"/>
    <property type="evidence" value="ECO:0007669"/>
    <property type="project" value="InterPro"/>
</dbReference>
<evidence type="ECO:0000256" key="3">
    <source>
        <dbReference type="ARBA" id="ARBA00023163"/>
    </source>
</evidence>
<dbReference type="GO" id="GO:0043565">
    <property type="term" value="F:sequence-specific DNA binding"/>
    <property type="evidence" value="ECO:0007669"/>
    <property type="project" value="InterPro"/>
</dbReference>
<dbReference type="EMBL" id="JANX01000039">
    <property type="protein sequence ID" value="KGM35251.1"/>
    <property type="molecule type" value="Genomic_DNA"/>
</dbReference>
<dbReference type="AlphaFoldDB" id="A0A0A0D958"/>
<dbReference type="PANTHER" id="PTHR46796:SF6">
    <property type="entry name" value="ARAC SUBFAMILY"/>
    <property type="match status" value="1"/>
</dbReference>
<keyword evidence="3" id="KW-0804">Transcription</keyword>
<feature type="domain" description="HTH araC/xylS-type" evidence="4">
    <location>
        <begin position="148"/>
        <end position="246"/>
    </location>
</feature>
<gene>
    <name evidence="5" type="ORF">P409_05630</name>
</gene>
<proteinExistence type="predicted"/>
<evidence type="ECO:0000259" key="4">
    <source>
        <dbReference type="PROSITE" id="PS01124"/>
    </source>
</evidence>
<accession>A0A0A0D958</accession>
<dbReference type="Proteomes" id="UP000029995">
    <property type="component" value="Unassembled WGS sequence"/>
</dbReference>
<evidence type="ECO:0000313" key="6">
    <source>
        <dbReference type="Proteomes" id="UP000029995"/>
    </source>
</evidence>
<dbReference type="PANTHER" id="PTHR46796">
    <property type="entry name" value="HTH-TYPE TRANSCRIPTIONAL ACTIVATOR RHAS-RELATED"/>
    <property type="match status" value="1"/>
</dbReference>
<dbReference type="Gene3D" id="1.10.10.60">
    <property type="entry name" value="Homeodomain-like"/>
    <property type="match status" value="1"/>
</dbReference>
<organism evidence="5 6">
    <name type="scientific">Inquilinus limosus MP06</name>
    <dbReference type="NCBI Taxonomy" id="1398085"/>
    <lineage>
        <taxon>Bacteria</taxon>
        <taxon>Pseudomonadati</taxon>
        <taxon>Pseudomonadota</taxon>
        <taxon>Alphaproteobacteria</taxon>
        <taxon>Rhodospirillales</taxon>
        <taxon>Rhodospirillaceae</taxon>
        <taxon>Inquilinus</taxon>
    </lineage>
</organism>
<reference evidence="5 6" key="1">
    <citation type="submission" date="2014-01" db="EMBL/GenBank/DDBJ databases">
        <title>Genome sequence determination for a cystic fibrosis isolate, Inquilinus limosus.</title>
        <authorList>
            <person name="Pino M."/>
            <person name="Di Conza J."/>
            <person name="Gutkind G."/>
        </authorList>
    </citation>
    <scope>NUCLEOTIDE SEQUENCE [LARGE SCALE GENOMIC DNA]</scope>
    <source>
        <strain evidence="5 6">MP06</strain>
    </source>
</reference>
<keyword evidence="2" id="KW-0238">DNA-binding</keyword>
<dbReference type="SMART" id="SM00342">
    <property type="entry name" value="HTH_ARAC"/>
    <property type="match status" value="1"/>
</dbReference>
<dbReference type="InterPro" id="IPR050204">
    <property type="entry name" value="AraC_XylS_family_regulators"/>
</dbReference>
<name>A0A0A0D958_9PROT</name>
<dbReference type="InterPro" id="IPR009057">
    <property type="entry name" value="Homeodomain-like_sf"/>
</dbReference>
<sequence length="247" mass="27534">MADHHLAGVLLSPARVRVSLGGQPPQDLDVSPGALIVQPADVEGRYAWASRRESIVVAWTRETLRELADREFGARRAELRPPPLGTVDPQALRTALLLKAELVQREVPNRLYVESLITLHGIQLLRQYSDISQAEASVKGGLPAQSVRRVREYLDASFTTKLSLTELASVAGLSTRHFLQAFTRTFGDPPHRYVIGLRLSFAEKLLRTGDLAIAEIAYLCGFSSQSHLTTSMRKHRQITPLQIRRDR</sequence>
<evidence type="ECO:0000256" key="2">
    <source>
        <dbReference type="ARBA" id="ARBA00023125"/>
    </source>
</evidence>
<comment type="caution">
    <text evidence="5">The sequence shown here is derived from an EMBL/GenBank/DDBJ whole genome shotgun (WGS) entry which is preliminary data.</text>
</comment>
<dbReference type="SUPFAM" id="SSF46689">
    <property type="entry name" value="Homeodomain-like"/>
    <property type="match status" value="2"/>
</dbReference>
<keyword evidence="1" id="KW-0805">Transcription regulation</keyword>
<protein>
    <recommendedName>
        <fullName evidence="4">HTH araC/xylS-type domain-containing protein</fullName>
    </recommendedName>
</protein>